<evidence type="ECO:0000313" key="2">
    <source>
        <dbReference type="EMBL" id="PKR48202.1"/>
    </source>
</evidence>
<organism evidence="2 3">
    <name type="scientific">Thalassospira povalilytica</name>
    <dbReference type="NCBI Taxonomy" id="732237"/>
    <lineage>
        <taxon>Bacteria</taxon>
        <taxon>Pseudomonadati</taxon>
        <taxon>Pseudomonadota</taxon>
        <taxon>Alphaproteobacteria</taxon>
        <taxon>Rhodospirillales</taxon>
        <taxon>Thalassospiraceae</taxon>
        <taxon>Thalassospira</taxon>
    </lineage>
</organism>
<protein>
    <recommendedName>
        <fullName evidence="4">Intracellular septation protein A</fullName>
    </recommendedName>
</protein>
<dbReference type="EMBL" id="PGTS01000006">
    <property type="protein sequence ID" value="PKR48202.1"/>
    <property type="molecule type" value="Genomic_DNA"/>
</dbReference>
<feature type="transmembrane region" description="Helical" evidence="1">
    <location>
        <begin position="70"/>
        <end position="95"/>
    </location>
</feature>
<name>A0ABX4R658_9PROT</name>
<gene>
    <name evidence="2" type="ORF">CU041_15965</name>
</gene>
<feature type="transmembrane region" description="Helical" evidence="1">
    <location>
        <begin position="35"/>
        <end position="58"/>
    </location>
</feature>
<evidence type="ECO:0000256" key="1">
    <source>
        <dbReference type="SAM" id="Phobius"/>
    </source>
</evidence>
<proteinExistence type="predicted"/>
<comment type="caution">
    <text evidence="2">The sequence shown here is derived from an EMBL/GenBank/DDBJ whole genome shotgun (WGS) entry which is preliminary data.</text>
</comment>
<evidence type="ECO:0000313" key="3">
    <source>
        <dbReference type="Proteomes" id="UP000233365"/>
    </source>
</evidence>
<sequence length="197" mass="23039">MKHPFPKLKSAFLAIVFGGLLLALTTNSGRFTDIYLFPFVLAGGTVYILLTTNVVLLFQRKARLVPRLRFQVWLTTIVVLAVLYFVGKFITAYLISPDLRFDGPQNWGEALYDQYFNTFWVFVNVGIFWWIAVVLVNLWEAFRLMWSADDIPLSRVNSKLEKSDQVKTSGPKFFEYLLIREILTRTRWKIRSDKRQE</sequence>
<reference evidence="2 3" key="1">
    <citation type="submission" date="2017-11" db="EMBL/GenBank/DDBJ databases">
        <title>Biodiversity and function of Thalassospira species in the particle-attached aromatic-hydrocarbon-degrading consortia from the surface seawater of the China South Sea.</title>
        <authorList>
            <person name="Dong C."/>
            <person name="Liu R."/>
            <person name="Shao Z."/>
        </authorList>
    </citation>
    <scope>NUCLEOTIDE SEQUENCE [LARGE SCALE GENOMIC DNA]</scope>
    <source>
        <strain evidence="2 3">139Z-12</strain>
    </source>
</reference>
<keyword evidence="1" id="KW-1133">Transmembrane helix</keyword>
<feature type="transmembrane region" description="Helical" evidence="1">
    <location>
        <begin position="115"/>
        <end position="139"/>
    </location>
</feature>
<keyword evidence="1" id="KW-0472">Membrane</keyword>
<accession>A0ABX4R658</accession>
<dbReference type="Proteomes" id="UP000233365">
    <property type="component" value="Unassembled WGS sequence"/>
</dbReference>
<evidence type="ECO:0008006" key="4">
    <source>
        <dbReference type="Google" id="ProtNLM"/>
    </source>
</evidence>
<keyword evidence="3" id="KW-1185">Reference proteome</keyword>
<keyword evidence="1" id="KW-0812">Transmembrane</keyword>